<accession>A0A1D1UZA7</accession>
<dbReference type="Proteomes" id="UP000186922">
    <property type="component" value="Unassembled WGS sequence"/>
</dbReference>
<reference evidence="1 2" key="1">
    <citation type="journal article" date="2016" name="Nat. Commun.">
        <title>Extremotolerant tardigrade genome and improved radiotolerance of human cultured cells by tardigrade-unique protein.</title>
        <authorList>
            <person name="Hashimoto T."/>
            <person name="Horikawa D.D."/>
            <person name="Saito Y."/>
            <person name="Kuwahara H."/>
            <person name="Kozuka-Hata H."/>
            <person name="Shin-I T."/>
            <person name="Minakuchi Y."/>
            <person name="Ohishi K."/>
            <person name="Motoyama A."/>
            <person name="Aizu T."/>
            <person name="Enomoto A."/>
            <person name="Kondo K."/>
            <person name="Tanaka S."/>
            <person name="Hara Y."/>
            <person name="Koshikawa S."/>
            <person name="Sagara H."/>
            <person name="Miura T."/>
            <person name="Yokobori S."/>
            <person name="Miyagawa K."/>
            <person name="Suzuki Y."/>
            <person name="Kubo T."/>
            <person name="Oyama M."/>
            <person name="Kohara Y."/>
            <person name="Fujiyama A."/>
            <person name="Arakawa K."/>
            <person name="Katayama T."/>
            <person name="Toyoda A."/>
            <person name="Kunieda T."/>
        </authorList>
    </citation>
    <scope>NUCLEOTIDE SEQUENCE [LARGE SCALE GENOMIC DNA]</scope>
    <source>
        <strain evidence="1 2">YOKOZUNA-1</strain>
    </source>
</reference>
<sequence length="70" mass="8364">MAVSDDKWIGFFEKDAQRKYALKEAELKNAYDLEAKKLDFRAKELELESRRLDIEAKRLHIPLDEFNHLI</sequence>
<dbReference type="OrthoDB" id="72637at2759"/>
<organism evidence="1 2">
    <name type="scientific">Ramazzottius varieornatus</name>
    <name type="common">Water bear</name>
    <name type="synonym">Tardigrade</name>
    <dbReference type="NCBI Taxonomy" id="947166"/>
    <lineage>
        <taxon>Eukaryota</taxon>
        <taxon>Metazoa</taxon>
        <taxon>Ecdysozoa</taxon>
        <taxon>Tardigrada</taxon>
        <taxon>Eutardigrada</taxon>
        <taxon>Parachela</taxon>
        <taxon>Hypsibioidea</taxon>
        <taxon>Ramazzottiidae</taxon>
        <taxon>Ramazzottius</taxon>
    </lineage>
</organism>
<name>A0A1D1UZA7_RAMVA</name>
<keyword evidence="2" id="KW-1185">Reference proteome</keyword>
<evidence type="ECO:0000313" key="1">
    <source>
        <dbReference type="EMBL" id="GAU93735.1"/>
    </source>
</evidence>
<dbReference type="AlphaFoldDB" id="A0A1D1UZA7"/>
<protein>
    <submittedName>
        <fullName evidence="1">Uncharacterized protein</fullName>
    </submittedName>
</protein>
<evidence type="ECO:0000313" key="2">
    <source>
        <dbReference type="Proteomes" id="UP000186922"/>
    </source>
</evidence>
<dbReference type="EMBL" id="BDGG01000002">
    <property type="protein sequence ID" value="GAU93735.1"/>
    <property type="molecule type" value="Genomic_DNA"/>
</dbReference>
<gene>
    <name evidence="1" type="primary">RvY_05627-1</name>
    <name evidence="1" type="synonym">RvY_05627.1</name>
    <name evidence="1" type="ORF">RvY_05627</name>
</gene>
<proteinExistence type="predicted"/>
<comment type="caution">
    <text evidence="1">The sequence shown here is derived from an EMBL/GenBank/DDBJ whole genome shotgun (WGS) entry which is preliminary data.</text>
</comment>